<dbReference type="AlphaFoldDB" id="X0Y1C6"/>
<feature type="non-terminal residue" evidence="1">
    <location>
        <position position="173"/>
    </location>
</feature>
<organism evidence="1">
    <name type="scientific">marine sediment metagenome</name>
    <dbReference type="NCBI Taxonomy" id="412755"/>
    <lineage>
        <taxon>unclassified sequences</taxon>
        <taxon>metagenomes</taxon>
        <taxon>ecological metagenomes</taxon>
    </lineage>
</organism>
<reference evidence="1" key="1">
    <citation type="journal article" date="2014" name="Front. Microbiol.">
        <title>High frequency of phylogenetically diverse reductive dehalogenase-homologous genes in deep subseafloor sedimentary metagenomes.</title>
        <authorList>
            <person name="Kawai M."/>
            <person name="Futagami T."/>
            <person name="Toyoda A."/>
            <person name="Takaki Y."/>
            <person name="Nishi S."/>
            <person name="Hori S."/>
            <person name="Arai W."/>
            <person name="Tsubouchi T."/>
            <person name="Morono Y."/>
            <person name="Uchiyama I."/>
            <person name="Ito T."/>
            <person name="Fujiyama A."/>
            <person name="Inagaki F."/>
            <person name="Takami H."/>
        </authorList>
    </citation>
    <scope>NUCLEOTIDE SEQUENCE</scope>
    <source>
        <strain evidence="1">Expedition CK06-06</strain>
    </source>
</reference>
<gene>
    <name evidence="1" type="ORF">S01H1_81346</name>
</gene>
<evidence type="ECO:0000313" key="1">
    <source>
        <dbReference type="EMBL" id="GAG42553.1"/>
    </source>
</evidence>
<comment type="caution">
    <text evidence="1">The sequence shown here is derived from an EMBL/GenBank/DDBJ whole genome shotgun (WGS) entry which is preliminary data.</text>
</comment>
<dbReference type="EMBL" id="BARS01055037">
    <property type="protein sequence ID" value="GAG42553.1"/>
    <property type="molecule type" value="Genomic_DNA"/>
</dbReference>
<protein>
    <submittedName>
        <fullName evidence="1">Uncharacterized protein</fullName>
    </submittedName>
</protein>
<accession>X0Y1C6</accession>
<sequence length="173" mass="19825">MTDLDVPAIATELNARALSHPIGQLQEIRQNLKELDRLPGKDIFRIGSKTVVPDWACHYGGRTELQFNIGKDGSGGAMLRHGVAFSFETNQTLPTIDILKPKVRLFNEFLQLYPDKYASMRMWHFQGHIRSDEYMPGPIPPERVKEGVFLFLGKRLPIEQLNYELILNDFDEL</sequence>
<name>X0Y1C6_9ZZZZ</name>
<proteinExistence type="predicted"/>